<dbReference type="PANTHER" id="PTHR33908:SF3">
    <property type="entry name" value="UNDECAPRENYL PHOSPHATE-ALPHA-4-AMINO-4-DEOXY-L-ARABINOSE ARABINOSYL TRANSFERASE"/>
    <property type="match status" value="1"/>
</dbReference>
<keyword evidence="11" id="KW-1185">Reference proteome</keyword>
<keyword evidence="2" id="KW-1003">Cell membrane</keyword>
<evidence type="ECO:0000256" key="7">
    <source>
        <dbReference type="ARBA" id="ARBA00023136"/>
    </source>
</evidence>
<accession>A0ABM8GUQ1</accession>
<dbReference type="InterPro" id="IPR050297">
    <property type="entry name" value="LipidA_mod_glycosyltrf_83"/>
</dbReference>
<evidence type="ECO:0000256" key="3">
    <source>
        <dbReference type="ARBA" id="ARBA00022676"/>
    </source>
</evidence>
<dbReference type="GO" id="GO:0016757">
    <property type="term" value="F:glycosyltransferase activity"/>
    <property type="evidence" value="ECO:0007669"/>
    <property type="project" value="UniProtKB-KW"/>
</dbReference>
<evidence type="ECO:0000313" key="10">
    <source>
        <dbReference type="EMBL" id="BDZ52054.1"/>
    </source>
</evidence>
<proteinExistence type="predicted"/>
<name>A0ABM8GUQ1_9MICO</name>
<feature type="transmembrane region" description="Helical" evidence="8">
    <location>
        <begin position="81"/>
        <end position="99"/>
    </location>
</feature>
<keyword evidence="3 10" id="KW-0328">Glycosyltransferase</keyword>
<feature type="domain" description="Glycosyltransferase RgtA/B/C/D-like" evidence="9">
    <location>
        <begin position="17"/>
        <end position="167"/>
    </location>
</feature>
<feature type="transmembrane region" description="Helical" evidence="8">
    <location>
        <begin position="295"/>
        <end position="314"/>
    </location>
</feature>
<evidence type="ECO:0000256" key="5">
    <source>
        <dbReference type="ARBA" id="ARBA00022692"/>
    </source>
</evidence>
<feature type="transmembrane region" description="Helical" evidence="8">
    <location>
        <begin position="269"/>
        <end position="288"/>
    </location>
</feature>
<evidence type="ECO:0000313" key="11">
    <source>
        <dbReference type="Proteomes" id="UP001321486"/>
    </source>
</evidence>
<dbReference type="Pfam" id="PF13231">
    <property type="entry name" value="PMT_2"/>
    <property type="match status" value="1"/>
</dbReference>
<keyword evidence="5 8" id="KW-0812">Transmembrane</keyword>
<feature type="transmembrane region" description="Helical" evidence="8">
    <location>
        <begin position="150"/>
        <end position="170"/>
    </location>
</feature>
<gene>
    <name evidence="10" type="ORF">GCM10025867_42950</name>
</gene>
<feature type="transmembrane region" description="Helical" evidence="8">
    <location>
        <begin position="111"/>
        <end position="138"/>
    </location>
</feature>
<dbReference type="InterPro" id="IPR038731">
    <property type="entry name" value="RgtA/B/C-like"/>
</dbReference>
<feature type="transmembrane region" description="Helical" evidence="8">
    <location>
        <begin position="202"/>
        <end position="220"/>
    </location>
</feature>
<dbReference type="EMBL" id="AP027732">
    <property type="protein sequence ID" value="BDZ52054.1"/>
    <property type="molecule type" value="Genomic_DNA"/>
</dbReference>
<keyword evidence="7 8" id="KW-0472">Membrane</keyword>
<reference evidence="11" key="1">
    <citation type="journal article" date="2019" name="Int. J. Syst. Evol. Microbiol.">
        <title>The Global Catalogue of Microorganisms (GCM) 10K type strain sequencing project: providing services to taxonomists for standard genome sequencing and annotation.</title>
        <authorList>
            <consortium name="The Broad Institute Genomics Platform"/>
            <consortium name="The Broad Institute Genome Sequencing Center for Infectious Disease"/>
            <person name="Wu L."/>
            <person name="Ma J."/>
        </authorList>
    </citation>
    <scope>NUCLEOTIDE SEQUENCE [LARGE SCALE GENOMIC DNA]</scope>
    <source>
        <strain evidence="11">NBRC 108728</strain>
    </source>
</reference>
<evidence type="ECO:0000256" key="1">
    <source>
        <dbReference type="ARBA" id="ARBA00004651"/>
    </source>
</evidence>
<organism evidence="10 11">
    <name type="scientific">Frondihabitans sucicola</name>
    <dbReference type="NCBI Taxonomy" id="1268041"/>
    <lineage>
        <taxon>Bacteria</taxon>
        <taxon>Bacillati</taxon>
        <taxon>Actinomycetota</taxon>
        <taxon>Actinomycetes</taxon>
        <taxon>Micrococcales</taxon>
        <taxon>Microbacteriaceae</taxon>
        <taxon>Frondihabitans</taxon>
    </lineage>
</organism>
<evidence type="ECO:0000256" key="2">
    <source>
        <dbReference type="ARBA" id="ARBA00022475"/>
    </source>
</evidence>
<feature type="transmembrane region" description="Helical" evidence="8">
    <location>
        <begin position="32"/>
        <end position="50"/>
    </location>
</feature>
<dbReference type="PANTHER" id="PTHR33908">
    <property type="entry name" value="MANNOSYLTRANSFERASE YKCB-RELATED"/>
    <property type="match status" value="1"/>
</dbReference>
<keyword evidence="6 8" id="KW-1133">Transmembrane helix</keyword>
<keyword evidence="4" id="KW-0808">Transferase</keyword>
<protein>
    <submittedName>
        <fullName evidence="10">Mannosyltransferase</fullName>
    </submittedName>
</protein>
<evidence type="ECO:0000256" key="6">
    <source>
        <dbReference type="ARBA" id="ARBA00022989"/>
    </source>
</evidence>
<feature type="transmembrane region" description="Helical" evidence="8">
    <location>
        <begin position="232"/>
        <end position="257"/>
    </location>
</feature>
<sequence>MLGHVDAVHGAYYLGLHFWIQVFGASPASVRLPSALASGVLVVGVSVLVRRLGTRRLAVVSSLVVAILPRVTSFGEEARSYAFGAMIAVWLLVLVVRLAERPMAGMRWWMLYSMLLAAGIYTFLYVGLLIAVHAVVLLAARVPRSTLARWAKATGVGIVLAAPVLVYGLAQHGQVSFLAARDSVTPTSVLVSTWFGSVPLAVAGWVMIGVAAVFVAADLLRGRSFAARGARPVSLTTLALAWLLVPLGILLLGNVAVADFSPRYLSSSAPAAGILVATGIVRLAGLLADSRRGSLVASMLGLALVAGLAAPVFAAQRTPYAKNGTGWQSVSQVVGAHATPGDAVVFDESTGPSRRTRLAALTYPDGFRGLNDVTLKTSFVDSDWWYSDAYPVEQALAKGRFDGVTRVWVVEDGGDDYGLAELRAAGFTVAESYSAHRSRILELTR</sequence>
<evidence type="ECO:0000256" key="4">
    <source>
        <dbReference type="ARBA" id="ARBA00022679"/>
    </source>
</evidence>
<evidence type="ECO:0000256" key="8">
    <source>
        <dbReference type="SAM" id="Phobius"/>
    </source>
</evidence>
<comment type="subcellular location">
    <subcellularLocation>
        <location evidence="1">Cell membrane</location>
        <topology evidence="1">Multi-pass membrane protein</topology>
    </subcellularLocation>
</comment>
<dbReference type="RefSeq" id="WP_286344695.1">
    <property type="nucleotide sequence ID" value="NZ_AP027732.1"/>
</dbReference>
<evidence type="ECO:0000259" key="9">
    <source>
        <dbReference type="Pfam" id="PF13231"/>
    </source>
</evidence>
<dbReference type="Proteomes" id="UP001321486">
    <property type="component" value="Chromosome"/>
</dbReference>